<name>A0AAV2Z522_9STRA</name>
<dbReference type="Proteomes" id="UP001146120">
    <property type="component" value="Unassembled WGS sequence"/>
</dbReference>
<dbReference type="AlphaFoldDB" id="A0AAV2Z522"/>
<proteinExistence type="predicted"/>
<accession>A0AAV2Z522</accession>
<evidence type="ECO:0000313" key="2">
    <source>
        <dbReference type="Proteomes" id="UP001146120"/>
    </source>
</evidence>
<evidence type="ECO:0000313" key="1">
    <source>
        <dbReference type="EMBL" id="DBA00900.1"/>
    </source>
</evidence>
<gene>
    <name evidence="1" type="ORF">N0F65_006100</name>
</gene>
<protein>
    <submittedName>
        <fullName evidence="1">Uncharacterized protein</fullName>
    </submittedName>
</protein>
<organism evidence="1 2">
    <name type="scientific">Lagenidium giganteum</name>
    <dbReference type="NCBI Taxonomy" id="4803"/>
    <lineage>
        <taxon>Eukaryota</taxon>
        <taxon>Sar</taxon>
        <taxon>Stramenopiles</taxon>
        <taxon>Oomycota</taxon>
        <taxon>Peronosporomycetes</taxon>
        <taxon>Pythiales</taxon>
        <taxon>Pythiaceae</taxon>
    </lineage>
</organism>
<reference evidence="1" key="1">
    <citation type="submission" date="2022-11" db="EMBL/GenBank/DDBJ databases">
        <authorList>
            <person name="Morgan W.R."/>
            <person name="Tartar A."/>
        </authorList>
    </citation>
    <scope>NUCLEOTIDE SEQUENCE</scope>
    <source>
        <strain evidence="1">ARSEF 373</strain>
    </source>
</reference>
<sequence>MSAFARLFGSGCIQSLITLTGFDHNAF</sequence>
<comment type="caution">
    <text evidence="1">The sequence shown here is derived from an EMBL/GenBank/DDBJ whole genome shotgun (WGS) entry which is preliminary data.</text>
</comment>
<keyword evidence="2" id="KW-1185">Reference proteome</keyword>
<reference evidence="1" key="2">
    <citation type="journal article" date="2023" name="Microbiol Resour">
        <title>Decontamination and Annotation of the Draft Genome Sequence of the Oomycete Lagenidium giganteum ARSEF 373.</title>
        <authorList>
            <person name="Morgan W.R."/>
            <person name="Tartar A."/>
        </authorList>
    </citation>
    <scope>NUCLEOTIDE SEQUENCE</scope>
    <source>
        <strain evidence="1">ARSEF 373</strain>
    </source>
</reference>
<dbReference type="EMBL" id="DAKRPA010000056">
    <property type="protein sequence ID" value="DBA00900.1"/>
    <property type="molecule type" value="Genomic_DNA"/>
</dbReference>